<dbReference type="AlphaFoldDB" id="A0A3D1JGW9"/>
<dbReference type="Proteomes" id="UP000264141">
    <property type="component" value="Unassembled WGS sequence"/>
</dbReference>
<feature type="domain" description="Thymidylate kinase-like" evidence="1">
    <location>
        <begin position="239"/>
        <end position="417"/>
    </location>
</feature>
<dbReference type="InterPro" id="IPR039430">
    <property type="entry name" value="Thymidylate_kin-like_dom"/>
</dbReference>
<protein>
    <recommendedName>
        <fullName evidence="1">Thymidylate kinase-like domain-containing protein</fullName>
    </recommendedName>
</protein>
<dbReference type="InterPro" id="IPR027417">
    <property type="entry name" value="P-loop_NTPase"/>
</dbReference>
<dbReference type="Pfam" id="PF02223">
    <property type="entry name" value="Thymidylate_kin"/>
    <property type="match status" value="1"/>
</dbReference>
<evidence type="ECO:0000313" key="3">
    <source>
        <dbReference type="Proteomes" id="UP000264141"/>
    </source>
</evidence>
<proteinExistence type="predicted"/>
<evidence type="ECO:0000313" key="2">
    <source>
        <dbReference type="EMBL" id="HCE17840.1"/>
    </source>
</evidence>
<organism evidence="2 3">
    <name type="scientific">Anaerolinea thermolimosa</name>
    <dbReference type="NCBI Taxonomy" id="229919"/>
    <lineage>
        <taxon>Bacteria</taxon>
        <taxon>Bacillati</taxon>
        <taxon>Chloroflexota</taxon>
        <taxon>Anaerolineae</taxon>
        <taxon>Anaerolineales</taxon>
        <taxon>Anaerolineaceae</taxon>
        <taxon>Anaerolinea</taxon>
    </lineage>
</organism>
<accession>A0A3D1JGW9</accession>
<name>A0A3D1JGW9_9CHLR</name>
<dbReference type="Gene3D" id="3.40.50.300">
    <property type="entry name" value="P-loop containing nucleotide triphosphate hydrolases"/>
    <property type="match status" value="1"/>
</dbReference>
<dbReference type="SUPFAM" id="SSF52540">
    <property type="entry name" value="P-loop containing nucleoside triphosphate hydrolases"/>
    <property type="match status" value="1"/>
</dbReference>
<reference evidence="2 3" key="1">
    <citation type="journal article" date="2018" name="Nat. Biotechnol.">
        <title>A standardized bacterial taxonomy based on genome phylogeny substantially revises the tree of life.</title>
        <authorList>
            <person name="Parks D.H."/>
            <person name="Chuvochina M."/>
            <person name="Waite D.W."/>
            <person name="Rinke C."/>
            <person name="Skarshewski A."/>
            <person name="Chaumeil P.A."/>
            <person name="Hugenholtz P."/>
        </authorList>
    </citation>
    <scope>NUCLEOTIDE SEQUENCE [LARGE SCALE GENOMIC DNA]</scope>
    <source>
        <strain evidence="2">UBA8781</strain>
    </source>
</reference>
<gene>
    <name evidence="2" type="ORF">DEQ80_08270</name>
</gene>
<dbReference type="EMBL" id="DPBP01000032">
    <property type="protein sequence ID" value="HCE17840.1"/>
    <property type="molecule type" value="Genomic_DNA"/>
</dbReference>
<sequence length="439" mass="50862">MSKLIYDPYLFQQIFQTLDREKIPYVIAHGYDHFPEEITSDVDVIVTPEGLYRLPEILSSLGLTQWIQHEATAHFFILTASPQNGKIPFLQFDVSSDFRRDGLILLTAEEFFSGRKRFKDAFWVPSADVEFAYYLSKKIGKQILTQEHAARLKRLFHKAPEQCVAWIERFFPLEWRDVIILASSSGNWSGLDLSVVKEEMIGYLSSKEKWRTRQYRWFEQTRRLKRVIKPTGLFVQVIGLDGSGKTTLIQKLAEDLRGLFRKTACFHFRPEVIWRSRISSNEDIQNPHGKECRSVVPSVFKVFALTGDWIAGYWSKIYLSKVQSTFVLYDRSFVDLLVDPKRYRYGGPMGLARWLARFIPKPDLFLFLDLPAEVAHARKPEIPLEEARILRQRYLELARALPNAYVLDASLSPADVADAAEEVIISFLKERTARRLGLT</sequence>
<evidence type="ECO:0000259" key="1">
    <source>
        <dbReference type="Pfam" id="PF02223"/>
    </source>
</evidence>
<comment type="caution">
    <text evidence="2">The sequence shown here is derived from an EMBL/GenBank/DDBJ whole genome shotgun (WGS) entry which is preliminary data.</text>
</comment>